<dbReference type="Proteomes" id="UP000679126">
    <property type="component" value="Unassembled WGS sequence"/>
</dbReference>
<reference evidence="2" key="1">
    <citation type="submission" date="2021-03" db="EMBL/GenBank/DDBJ databases">
        <title>Assistant Professor.</title>
        <authorList>
            <person name="Huq M.A."/>
        </authorList>
    </citation>
    <scope>NUCLEOTIDE SEQUENCE [LARGE SCALE GENOMIC DNA]</scope>
    <source>
        <strain evidence="2">MAH-28</strain>
    </source>
</reference>
<keyword evidence="2" id="KW-1185">Reference proteome</keyword>
<dbReference type="Gene3D" id="3.40.30.10">
    <property type="entry name" value="Glutaredoxin"/>
    <property type="match status" value="1"/>
</dbReference>
<comment type="caution">
    <text evidence="1">The sequence shown here is derived from an EMBL/GenBank/DDBJ whole genome shotgun (WGS) entry which is preliminary data.</text>
</comment>
<evidence type="ECO:0000313" key="2">
    <source>
        <dbReference type="Proteomes" id="UP000679126"/>
    </source>
</evidence>
<dbReference type="EMBL" id="JAGHKP010000001">
    <property type="protein sequence ID" value="MBO9152028.1"/>
    <property type="molecule type" value="Genomic_DNA"/>
</dbReference>
<dbReference type="CDD" id="cd03025">
    <property type="entry name" value="DsbA_FrnE_like"/>
    <property type="match status" value="1"/>
</dbReference>
<dbReference type="Gene3D" id="1.10.472.60">
    <property type="entry name" value="putative protein disulfide isomerase domain"/>
    <property type="match status" value="1"/>
</dbReference>
<name>A0ABS3YBH8_9BACT</name>
<accession>A0ABS3YBH8</accession>
<dbReference type="Pfam" id="PF13743">
    <property type="entry name" value="Thioredoxin_5"/>
    <property type="match status" value="1"/>
</dbReference>
<dbReference type="InterPro" id="IPR036249">
    <property type="entry name" value="Thioredoxin-like_sf"/>
</dbReference>
<protein>
    <submittedName>
        <fullName evidence="1">DsbA family protein</fullName>
    </submittedName>
</protein>
<dbReference type="SUPFAM" id="SSF52833">
    <property type="entry name" value="Thioredoxin-like"/>
    <property type="match status" value="1"/>
</dbReference>
<gene>
    <name evidence="1" type="ORF">J7I43_07395</name>
</gene>
<dbReference type="RefSeq" id="WP_209144784.1">
    <property type="nucleotide sequence ID" value="NZ_JAGHKP010000001.1"/>
</dbReference>
<proteinExistence type="predicted"/>
<sequence>MEQTQLHITYYTDPLCCWSWAMEPAWRQLLASHEGRVSRRYCMGGLLQDWQHYHDPEQHVSRPIQMGPVWLDAKYASGQPINERIWIADPPASSYPACLAVKCAALQSPDAEEVYLYALRKAVMADCRNIAKKEILLAVAGEVAAEGLLDAGVFIKDLEAGNGLESFRADLQETAYRGIHRFPSMVLQSANGEGLVIKGYRPLPSLLEAAEKVLSAQTRGHRA</sequence>
<organism evidence="1 2">
    <name type="scientific">Chitinophaga chungangae</name>
    <dbReference type="NCBI Taxonomy" id="2821488"/>
    <lineage>
        <taxon>Bacteria</taxon>
        <taxon>Pseudomonadati</taxon>
        <taxon>Bacteroidota</taxon>
        <taxon>Chitinophagia</taxon>
        <taxon>Chitinophagales</taxon>
        <taxon>Chitinophagaceae</taxon>
        <taxon>Chitinophaga</taxon>
    </lineage>
</organism>
<evidence type="ECO:0000313" key="1">
    <source>
        <dbReference type="EMBL" id="MBO9152028.1"/>
    </source>
</evidence>